<dbReference type="GO" id="GO:0000981">
    <property type="term" value="F:DNA-binding transcription factor activity, RNA polymerase II-specific"/>
    <property type="evidence" value="ECO:0007669"/>
    <property type="project" value="TreeGrafter"/>
</dbReference>
<evidence type="ECO:0000256" key="1">
    <source>
        <dbReference type="ARBA" id="ARBA00004123"/>
    </source>
</evidence>
<evidence type="ECO:0000256" key="12">
    <source>
        <dbReference type="SAM" id="MobiDB-lite"/>
    </source>
</evidence>
<dbReference type="SMART" id="SM00355">
    <property type="entry name" value="ZnF_C2H2"/>
    <property type="match status" value="8"/>
</dbReference>
<keyword evidence="5 11" id="KW-0863">Zinc-finger</keyword>
<name>A0A433U3D0_ELYCH</name>
<evidence type="ECO:0000256" key="6">
    <source>
        <dbReference type="ARBA" id="ARBA00022833"/>
    </source>
</evidence>
<comment type="caution">
    <text evidence="14">The sequence shown here is derived from an EMBL/GenBank/DDBJ whole genome shotgun (WGS) entry which is preliminary data.</text>
</comment>
<evidence type="ECO:0000256" key="4">
    <source>
        <dbReference type="ARBA" id="ARBA00022737"/>
    </source>
</evidence>
<comment type="similarity">
    <text evidence="2">Belongs to the krueppel C2H2-type zinc-finger protein family.</text>
</comment>
<proteinExistence type="inferred from homology"/>
<dbReference type="OrthoDB" id="654211at2759"/>
<evidence type="ECO:0000259" key="13">
    <source>
        <dbReference type="PROSITE" id="PS50157"/>
    </source>
</evidence>
<dbReference type="GO" id="GO:0003677">
    <property type="term" value="F:DNA binding"/>
    <property type="evidence" value="ECO:0007669"/>
    <property type="project" value="UniProtKB-KW"/>
</dbReference>
<dbReference type="InterPro" id="IPR036236">
    <property type="entry name" value="Znf_C2H2_sf"/>
</dbReference>
<keyword evidence="3" id="KW-0479">Metal-binding</keyword>
<feature type="domain" description="C2H2-type" evidence="13">
    <location>
        <begin position="42"/>
        <end position="69"/>
    </location>
</feature>
<evidence type="ECO:0000256" key="11">
    <source>
        <dbReference type="PROSITE-ProRule" id="PRU00042"/>
    </source>
</evidence>
<dbReference type="AlphaFoldDB" id="A0A433U3D0"/>
<feature type="region of interest" description="Disordered" evidence="12">
    <location>
        <begin position="348"/>
        <end position="367"/>
    </location>
</feature>
<comment type="subcellular location">
    <subcellularLocation>
        <location evidence="1">Nucleus</location>
    </subcellularLocation>
</comment>
<dbReference type="FunFam" id="3.30.160.60:FF:002104">
    <property type="entry name" value="Si:ch211-266d19.4"/>
    <property type="match status" value="1"/>
</dbReference>
<dbReference type="EMBL" id="RQTK01000086">
    <property type="protein sequence ID" value="RUS88331.1"/>
    <property type="molecule type" value="Genomic_DNA"/>
</dbReference>
<evidence type="ECO:0000256" key="8">
    <source>
        <dbReference type="ARBA" id="ARBA00023125"/>
    </source>
</evidence>
<sequence>FRRHYRIHTGERPYQCQQCGKTFTRSDKLRTHQRGHEGAKPYECQICPYASRNSSHLIVHLRSHTGDAPFVCSECGAQFRISTDLKRHLRTHTGEKPFKCVLCDYKCAHKGNLKSHMRINHSKEDEVSCDQCDFSTSSRKRLKEHMMTHDPSRLFKCQQCPLTFPSARALRAHLCTHDSVKPYQCSYCPFACKRSGNLKKHVQCQHLDKLQRASGKQKAKKRATDVKAPPGNHSQIKAKTGRRVEYDKQHKCPQCGCGFVRLDSLNSHMNQHKREEGQNQRAQMGDTKLRISPSMAPISSSQPHLYRMVRNTTVRGAPTFPPTLKKQGMKHIAAAASKLFEENFASTKQMPRTDSSVKVEENSRPMEPQNVSLVPMQAIKVPQSFSGNINDNEIDNDKELKKPMDVSPPVRYQQLPWEHSSYTLSLQPDVKSNYMDHIDNPSHALDPSVSSKQGGAHSNVVCRLTQALPKSVSYSPEYMPKESLKMKSTPFDICEETAEKQKNHMMLNAVCQPGDQNSGMPSGHWLQVEDKPQQLQQPVHITVQPSQNATSITHVELDVNGQPFIFSQQGEKLNSQETSYNFQLVPQMLAPAQQLVRQIILPPTQVQPQPHIQIVLPGASVSGQSSSQTISLPSTQQQIFLQVC</sequence>
<keyword evidence="8" id="KW-0238">DNA-binding</keyword>
<feature type="compositionally biased region" description="Basic and acidic residues" evidence="12">
    <location>
        <begin position="355"/>
        <end position="364"/>
    </location>
</feature>
<dbReference type="GO" id="GO:0008270">
    <property type="term" value="F:zinc ion binding"/>
    <property type="evidence" value="ECO:0007669"/>
    <property type="project" value="UniProtKB-KW"/>
</dbReference>
<dbReference type="InterPro" id="IPR013087">
    <property type="entry name" value="Znf_C2H2_type"/>
</dbReference>
<dbReference type="Proteomes" id="UP000271974">
    <property type="component" value="Unassembled WGS sequence"/>
</dbReference>
<dbReference type="PANTHER" id="PTHR24394">
    <property type="entry name" value="ZINC FINGER PROTEIN"/>
    <property type="match status" value="1"/>
</dbReference>
<feature type="domain" description="C2H2-type" evidence="13">
    <location>
        <begin position="250"/>
        <end position="277"/>
    </location>
</feature>
<dbReference type="Pfam" id="PF00096">
    <property type="entry name" value="zf-C2H2"/>
    <property type="match status" value="5"/>
</dbReference>
<dbReference type="GO" id="GO:0005634">
    <property type="term" value="C:nucleus"/>
    <property type="evidence" value="ECO:0007669"/>
    <property type="project" value="UniProtKB-SubCell"/>
</dbReference>
<keyword evidence="10" id="KW-0539">Nucleus</keyword>
<dbReference type="PROSITE" id="PS00028">
    <property type="entry name" value="ZINC_FINGER_C2H2_1"/>
    <property type="match status" value="6"/>
</dbReference>
<evidence type="ECO:0000256" key="2">
    <source>
        <dbReference type="ARBA" id="ARBA00006991"/>
    </source>
</evidence>
<evidence type="ECO:0000313" key="15">
    <source>
        <dbReference type="Proteomes" id="UP000271974"/>
    </source>
</evidence>
<keyword evidence="9" id="KW-0804">Transcription</keyword>
<dbReference type="Gene3D" id="3.30.160.60">
    <property type="entry name" value="Classic Zinc Finger"/>
    <property type="match status" value="6"/>
</dbReference>
<keyword evidence="15" id="KW-1185">Reference proteome</keyword>
<evidence type="ECO:0000256" key="3">
    <source>
        <dbReference type="ARBA" id="ARBA00022723"/>
    </source>
</evidence>
<dbReference type="SUPFAM" id="SSF57667">
    <property type="entry name" value="beta-beta-alpha zinc fingers"/>
    <property type="match status" value="6"/>
</dbReference>
<gene>
    <name evidence="14" type="ORF">EGW08_003902</name>
</gene>
<feature type="domain" description="C2H2-type" evidence="13">
    <location>
        <begin position="155"/>
        <end position="182"/>
    </location>
</feature>
<evidence type="ECO:0000256" key="5">
    <source>
        <dbReference type="ARBA" id="ARBA00022771"/>
    </source>
</evidence>
<keyword evidence="4" id="KW-0677">Repeat</keyword>
<reference evidence="14 15" key="1">
    <citation type="submission" date="2019-01" db="EMBL/GenBank/DDBJ databases">
        <title>A draft genome assembly of the solar-powered sea slug Elysia chlorotica.</title>
        <authorList>
            <person name="Cai H."/>
            <person name="Li Q."/>
            <person name="Fang X."/>
            <person name="Li J."/>
            <person name="Curtis N.E."/>
            <person name="Altenburger A."/>
            <person name="Shibata T."/>
            <person name="Feng M."/>
            <person name="Maeda T."/>
            <person name="Schwartz J.A."/>
            <person name="Shigenobu S."/>
            <person name="Lundholm N."/>
            <person name="Nishiyama T."/>
            <person name="Yang H."/>
            <person name="Hasebe M."/>
            <person name="Li S."/>
            <person name="Pierce S.K."/>
            <person name="Wang J."/>
        </authorList>
    </citation>
    <scope>NUCLEOTIDE SEQUENCE [LARGE SCALE GENOMIC DNA]</scope>
    <source>
        <strain evidence="14">EC2010</strain>
        <tissue evidence="14">Whole organism of an adult</tissue>
    </source>
</reference>
<feature type="domain" description="C2H2-type" evidence="13">
    <location>
        <begin position="70"/>
        <end position="97"/>
    </location>
</feature>
<feature type="domain" description="C2H2-type" evidence="13">
    <location>
        <begin position="14"/>
        <end position="41"/>
    </location>
</feature>
<dbReference type="PANTHER" id="PTHR24394:SF29">
    <property type="entry name" value="MYONEURIN"/>
    <property type="match status" value="1"/>
</dbReference>
<dbReference type="FunFam" id="3.30.160.60:FF:001016">
    <property type="entry name" value="zinc finger protein 850-like"/>
    <property type="match status" value="1"/>
</dbReference>
<evidence type="ECO:0000256" key="10">
    <source>
        <dbReference type="ARBA" id="ARBA00023242"/>
    </source>
</evidence>
<dbReference type="Pfam" id="PF13912">
    <property type="entry name" value="zf-C2H2_6"/>
    <property type="match status" value="1"/>
</dbReference>
<organism evidence="14 15">
    <name type="scientific">Elysia chlorotica</name>
    <name type="common">Eastern emerald elysia</name>
    <name type="synonym">Sea slug</name>
    <dbReference type="NCBI Taxonomy" id="188477"/>
    <lineage>
        <taxon>Eukaryota</taxon>
        <taxon>Metazoa</taxon>
        <taxon>Spiralia</taxon>
        <taxon>Lophotrochozoa</taxon>
        <taxon>Mollusca</taxon>
        <taxon>Gastropoda</taxon>
        <taxon>Heterobranchia</taxon>
        <taxon>Euthyneura</taxon>
        <taxon>Panpulmonata</taxon>
        <taxon>Sacoglossa</taxon>
        <taxon>Placobranchoidea</taxon>
        <taxon>Plakobranchidae</taxon>
        <taxon>Elysia</taxon>
    </lineage>
</organism>
<evidence type="ECO:0000256" key="7">
    <source>
        <dbReference type="ARBA" id="ARBA00023015"/>
    </source>
</evidence>
<feature type="non-terminal residue" evidence="14">
    <location>
        <position position="1"/>
    </location>
</feature>
<protein>
    <recommendedName>
        <fullName evidence="13">C2H2-type domain-containing protein</fullName>
    </recommendedName>
</protein>
<dbReference type="PROSITE" id="PS50157">
    <property type="entry name" value="ZINC_FINGER_C2H2_2"/>
    <property type="match status" value="7"/>
</dbReference>
<dbReference type="FunFam" id="3.30.160.60:FF:000255">
    <property type="entry name" value="Zinc finger and AT-hook domain containing"/>
    <property type="match status" value="1"/>
</dbReference>
<keyword evidence="7" id="KW-0805">Transcription regulation</keyword>
<feature type="domain" description="C2H2-type" evidence="13">
    <location>
        <begin position="98"/>
        <end position="126"/>
    </location>
</feature>
<dbReference type="FunFam" id="3.30.160.60:FF:000130">
    <property type="entry name" value="Spalt-like transcription factor 4"/>
    <property type="match status" value="1"/>
</dbReference>
<evidence type="ECO:0000256" key="9">
    <source>
        <dbReference type="ARBA" id="ARBA00023163"/>
    </source>
</evidence>
<dbReference type="STRING" id="188477.A0A433U3D0"/>
<feature type="region of interest" description="Disordered" evidence="12">
    <location>
        <begin position="212"/>
        <end position="243"/>
    </location>
</feature>
<accession>A0A433U3D0</accession>
<feature type="domain" description="C2H2-type" evidence="13">
    <location>
        <begin position="127"/>
        <end position="154"/>
    </location>
</feature>
<keyword evidence="6" id="KW-0862">Zinc</keyword>
<evidence type="ECO:0000313" key="14">
    <source>
        <dbReference type="EMBL" id="RUS88331.1"/>
    </source>
</evidence>